<name>A0ABZ2M3L5_9BACT</name>
<dbReference type="InterPro" id="IPR029055">
    <property type="entry name" value="Ntn_hydrolases_N"/>
</dbReference>
<dbReference type="SUPFAM" id="SSF56235">
    <property type="entry name" value="N-terminal nucleophile aminohydrolases (Ntn hydrolases)"/>
    <property type="match status" value="1"/>
</dbReference>
<proteinExistence type="predicted"/>
<accession>A0ABZ2M3L5</accession>
<keyword evidence="2" id="KW-1185">Reference proteome</keyword>
<gene>
    <name evidence="1" type="ORF">LZC94_11105</name>
</gene>
<evidence type="ECO:0000313" key="2">
    <source>
        <dbReference type="Proteomes" id="UP001370348"/>
    </source>
</evidence>
<evidence type="ECO:0000313" key="1">
    <source>
        <dbReference type="EMBL" id="WXB17799.1"/>
    </source>
</evidence>
<organism evidence="1 2">
    <name type="scientific">Pendulispora albinea</name>
    <dbReference type="NCBI Taxonomy" id="2741071"/>
    <lineage>
        <taxon>Bacteria</taxon>
        <taxon>Pseudomonadati</taxon>
        <taxon>Myxococcota</taxon>
        <taxon>Myxococcia</taxon>
        <taxon>Myxococcales</taxon>
        <taxon>Sorangiineae</taxon>
        <taxon>Pendulisporaceae</taxon>
        <taxon>Pendulispora</taxon>
    </lineage>
</organism>
<dbReference type="Pfam" id="PF01112">
    <property type="entry name" value="Asparaginase_2"/>
    <property type="match status" value="1"/>
</dbReference>
<dbReference type="Proteomes" id="UP001370348">
    <property type="component" value="Chromosome"/>
</dbReference>
<dbReference type="InterPro" id="IPR000246">
    <property type="entry name" value="Peptidase_T2"/>
</dbReference>
<dbReference type="Gene3D" id="3.60.20.30">
    <property type="entry name" value="(Glycosyl)asparaginase"/>
    <property type="match status" value="1"/>
</dbReference>
<protein>
    <submittedName>
        <fullName evidence="1">Isoaspartyl peptidase/L-asparaginase</fullName>
    </submittedName>
</protein>
<sequence>MSDGCRAAVDAALRVLESGGEPVDAAVAGVVVLEDDPRYNAGTGSRVRIDGVTVQMDAAVMTSAGRFGGVAAIEQVKNPVCVARAVLDTPHLLLAGDGATRFARTLGMPPYDPTTDDGRARARDLQKRLLARDPTLPAEWARFDWRRHWNFEHGLSQGASAGSAGGSGQVPADGKVPAGGKVDAGSDTVGVAVRAADGRFGVALSTGGTALTLRGRVGDVPIPGAGLFAGVHGAVAATGTGERIIDVGLARHVYDWLAAGIPAEQAAKRAVDLVGGKNGSIIVMSPTAMSAATESPMAWAARESGASTWLGPGS</sequence>
<dbReference type="PANTHER" id="PTHR10188">
    <property type="entry name" value="L-ASPARAGINASE"/>
    <property type="match status" value="1"/>
</dbReference>
<dbReference type="EMBL" id="CP089984">
    <property type="protein sequence ID" value="WXB17799.1"/>
    <property type="molecule type" value="Genomic_DNA"/>
</dbReference>
<reference evidence="1 2" key="1">
    <citation type="submission" date="2021-12" db="EMBL/GenBank/DDBJ databases">
        <title>Discovery of the Pendulisporaceae a myxobacterial family with distinct sporulation behavior and unique specialized metabolism.</title>
        <authorList>
            <person name="Garcia R."/>
            <person name="Popoff A."/>
            <person name="Bader C.D."/>
            <person name="Loehr J."/>
            <person name="Walesch S."/>
            <person name="Walt C."/>
            <person name="Boldt J."/>
            <person name="Bunk B."/>
            <person name="Haeckl F.J.F.P.J."/>
            <person name="Gunesch A.P."/>
            <person name="Birkelbach J."/>
            <person name="Nuebel U."/>
            <person name="Pietschmann T."/>
            <person name="Bach T."/>
            <person name="Mueller R."/>
        </authorList>
    </citation>
    <scope>NUCLEOTIDE SEQUENCE [LARGE SCALE GENOMIC DNA]</scope>
    <source>
        <strain evidence="1 2">MSr11954</strain>
    </source>
</reference>
<dbReference type="PANTHER" id="PTHR10188:SF13">
    <property type="entry name" value="ISOASPARTYL PEPTIDASE_L-ASPARAGINASE 2-RELATED"/>
    <property type="match status" value="1"/>
</dbReference>
<dbReference type="CDD" id="cd04703">
    <property type="entry name" value="Asparaginase_2_like_1"/>
    <property type="match status" value="1"/>
</dbReference>